<dbReference type="Pfam" id="PF01470">
    <property type="entry name" value="Peptidase_C15"/>
    <property type="match status" value="1"/>
</dbReference>
<dbReference type="OrthoDB" id="407146at2759"/>
<keyword evidence="4" id="KW-0788">Thiol protease</keyword>
<evidence type="ECO:0000313" key="6">
    <source>
        <dbReference type="Proteomes" id="UP000319160"/>
    </source>
</evidence>
<keyword evidence="6" id="KW-1185">Reference proteome</keyword>
<dbReference type="SUPFAM" id="SSF53182">
    <property type="entry name" value="Pyrrolidone carboxyl peptidase (pyroglutamate aminopeptidase)"/>
    <property type="match status" value="1"/>
</dbReference>
<sequence>MGSIDTSQKELAVLVTGFGPFREAYPVNPSWEIAARLPEYLPADRVKDAAHRRSAGDLPPVRIVKLPGPIRVNYEYTRDLVPKLWDDAERKFDYAIHVGMAGPQLVYQIERRGHRDGYHVADVDGKFLEDEKRHVEQGDQWIWHGLPHDLLTDFDIDDVHRRWVKRSPRNLDLRLSEDAGHYLCDFTYYSSLAHLWKQQKPRKVIFCHVPLHSDAESLKRGVELILTLIRSIVESELEKKTSAV</sequence>
<gene>
    <name evidence="5" type="ORF">FHL15_000869</name>
</gene>
<evidence type="ECO:0000256" key="1">
    <source>
        <dbReference type="ARBA" id="ARBA00006641"/>
    </source>
</evidence>
<keyword evidence="3" id="KW-0378">Hydrolase</keyword>
<evidence type="ECO:0000256" key="4">
    <source>
        <dbReference type="ARBA" id="ARBA00022807"/>
    </source>
</evidence>
<proteinExistence type="inferred from homology"/>
<dbReference type="Proteomes" id="UP000319160">
    <property type="component" value="Unassembled WGS sequence"/>
</dbReference>
<comment type="caution">
    <text evidence="5">The sequence shown here is derived from an EMBL/GenBank/DDBJ whole genome shotgun (WGS) entry which is preliminary data.</text>
</comment>
<name>A0A553IDE9_9PEZI</name>
<dbReference type="STRING" id="2512241.A0A553IDE9"/>
<evidence type="ECO:0000256" key="3">
    <source>
        <dbReference type="ARBA" id="ARBA00022801"/>
    </source>
</evidence>
<evidence type="ECO:0000256" key="2">
    <source>
        <dbReference type="ARBA" id="ARBA00022670"/>
    </source>
</evidence>
<dbReference type="GO" id="GO:0008234">
    <property type="term" value="F:cysteine-type peptidase activity"/>
    <property type="evidence" value="ECO:0007669"/>
    <property type="project" value="UniProtKB-KW"/>
</dbReference>
<dbReference type="EMBL" id="VFLP01000003">
    <property type="protein sequence ID" value="TRX98224.1"/>
    <property type="molecule type" value="Genomic_DNA"/>
</dbReference>
<dbReference type="PANTHER" id="PTHR23402">
    <property type="entry name" value="PROTEASE FAMILY C15 PYROGLUTAMYL-PEPTIDASE I-RELATED"/>
    <property type="match status" value="1"/>
</dbReference>
<organism evidence="5 6">
    <name type="scientific">Xylaria flabelliformis</name>
    <dbReference type="NCBI Taxonomy" id="2512241"/>
    <lineage>
        <taxon>Eukaryota</taxon>
        <taxon>Fungi</taxon>
        <taxon>Dikarya</taxon>
        <taxon>Ascomycota</taxon>
        <taxon>Pezizomycotina</taxon>
        <taxon>Sordariomycetes</taxon>
        <taxon>Xylariomycetidae</taxon>
        <taxon>Xylariales</taxon>
        <taxon>Xylariaceae</taxon>
        <taxon>Xylaria</taxon>
    </lineage>
</organism>
<dbReference type="InterPro" id="IPR016125">
    <property type="entry name" value="Peptidase_C15-like"/>
</dbReference>
<dbReference type="PANTHER" id="PTHR23402:SF1">
    <property type="entry name" value="PYROGLUTAMYL-PEPTIDASE I"/>
    <property type="match status" value="1"/>
</dbReference>
<dbReference type="InterPro" id="IPR036440">
    <property type="entry name" value="Peptidase_C15-like_sf"/>
</dbReference>
<keyword evidence="2" id="KW-0645">Protease</keyword>
<evidence type="ECO:0000313" key="5">
    <source>
        <dbReference type="EMBL" id="TRX98224.1"/>
    </source>
</evidence>
<comment type="similarity">
    <text evidence="1">Belongs to the peptidase C15 family.</text>
</comment>
<reference evidence="6" key="1">
    <citation type="submission" date="2019-06" db="EMBL/GenBank/DDBJ databases">
        <title>Draft genome sequence of the griseofulvin-producing fungus Xylaria cubensis strain G536.</title>
        <authorList>
            <person name="Mead M.E."/>
            <person name="Raja H.A."/>
            <person name="Steenwyk J.L."/>
            <person name="Knowles S.L."/>
            <person name="Oberlies N.H."/>
            <person name="Rokas A."/>
        </authorList>
    </citation>
    <scope>NUCLEOTIDE SEQUENCE [LARGE SCALE GENOMIC DNA]</scope>
    <source>
        <strain evidence="6">G536</strain>
    </source>
</reference>
<accession>A0A553IDE9</accession>
<dbReference type="AlphaFoldDB" id="A0A553IDE9"/>
<dbReference type="Gene3D" id="3.40.630.20">
    <property type="entry name" value="Peptidase C15, pyroglutamyl peptidase I-like"/>
    <property type="match status" value="1"/>
</dbReference>
<dbReference type="GO" id="GO:0006508">
    <property type="term" value="P:proteolysis"/>
    <property type="evidence" value="ECO:0007669"/>
    <property type="project" value="UniProtKB-KW"/>
</dbReference>
<protein>
    <submittedName>
        <fullName evidence="5">Uncharacterized protein</fullName>
    </submittedName>
</protein>